<accession>A0AAD7M237</accession>
<comment type="caution">
    <text evidence="2">The sequence shown here is derived from an EMBL/GenBank/DDBJ whole genome shotgun (WGS) entry which is preliminary data.</text>
</comment>
<proteinExistence type="inferred from homology"/>
<dbReference type="Proteomes" id="UP001163823">
    <property type="component" value="Chromosome 5"/>
</dbReference>
<sequence length="210" mass="23502">MSNMVSIFLLANKLEKDFSLTGLAYNFTKATISLTNGLLLTSKKITLVRHGLSSRNAEKIIQGHPISRAKTPAEIILQGREKPLVFLDSLREAHLYFLEGMTNGRNARQINPKEYTALREDPANFFVSCVYPIQELRGLASETWRLILLTPGENFLVGTHKSTLRALICTALGLTPERFHAIDINNCGISAFNLNKRGDSMLQFNIEHDS</sequence>
<comment type="similarity">
    <text evidence="1">Belongs to the phosphoglycerate mutase family.</text>
</comment>
<dbReference type="Gene3D" id="3.40.50.1240">
    <property type="entry name" value="Phosphoglycerate mutase-like"/>
    <property type="match status" value="1"/>
</dbReference>
<evidence type="ECO:0000256" key="1">
    <source>
        <dbReference type="ARBA" id="ARBA00038362"/>
    </source>
</evidence>
<dbReference type="InterPro" id="IPR013078">
    <property type="entry name" value="His_Pase_superF_clade-1"/>
</dbReference>
<organism evidence="2 3">
    <name type="scientific">Quillaja saponaria</name>
    <name type="common">Soap bark tree</name>
    <dbReference type="NCBI Taxonomy" id="32244"/>
    <lineage>
        <taxon>Eukaryota</taxon>
        <taxon>Viridiplantae</taxon>
        <taxon>Streptophyta</taxon>
        <taxon>Embryophyta</taxon>
        <taxon>Tracheophyta</taxon>
        <taxon>Spermatophyta</taxon>
        <taxon>Magnoliopsida</taxon>
        <taxon>eudicotyledons</taxon>
        <taxon>Gunneridae</taxon>
        <taxon>Pentapetalae</taxon>
        <taxon>rosids</taxon>
        <taxon>fabids</taxon>
        <taxon>Fabales</taxon>
        <taxon>Quillajaceae</taxon>
        <taxon>Quillaja</taxon>
    </lineage>
</organism>
<dbReference type="KEGG" id="qsa:O6P43_012643"/>
<dbReference type="PANTHER" id="PTHR48100">
    <property type="entry name" value="BROAD-SPECIFICITY PHOSPHATASE YOR283W-RELATED"/>
    <property type="match status" value="1"/>
</dbReference>
<reference evidence="2" key="1">
    <citation type="journal article" date="2023" name="Science">
        <title>Elucidation of the pathway for biosynthesis of saponin adjuvants from the soapbark tree.</title>
        <authorList>
            <person name="Reed J."/>
            <person name="Orme A."/>
            <person name="El-Demerdash A."/>
            <person name="Owen C."/>
            <person name="Martin L.B.B."/>
            <person name="Misra R.C."/>
            <person name="Kikuchi S."/>
            <person name="Rejzek M."/>
            <person name="Martin A.C."/>
            <person name="Harkess A."/>
            <person name="Leebens-Mack J."/>
            <person name="Louveau T."/>
            <person name="Stephenson M.J."/>
            <person name="Osbourn A."/>
        </authorList>
    </citation>
    <scope>NUCLEOTIDE SEQUENCE</scope>
    <source>
        <strain evidence="2">S10</strain>
    </source>
</reference>
<dbReference type="AlphaFoldDB" id="A0AAD7M237"/>
<keyword evidence="3" id="KW-1185">Reference proteome</keyword>
<dbReference type="EMBL" id="JARAOO010000005">
    <property type="protein sequence ID" value="KAJ7968556.1"/>
    <property type="molecule type" value="Genomic_DNA"/>
</dbReference>
<gene>
    <name evidence="2" type="ORF">O6P43_012643</name>
</gene>
<dbReference type="PANTHER" id="PTHR48100:SF27">
    <property type="entry name" value="OS01G0237100 PROTEIN"/>
    <property type="match status" value="1"/>
</dbReference>
<evidence type="ECO:0000313" key="2">
    <source>
        <dbReference type="EMBL" id="KAJ7968556.1"/>
    </source>
</evidence>
<dbReference type="Pfam" id="PF00300">
    <property type="entry name" value="His_Phos_1"/>
    <property type="match status" value="1"/>
</dbReference>
<protein>
    <submittedName>
        <fullName evidence="2">Phosphoglycerate mutase 2-like</fullName>
    </submittedName>
</protein>
<name>A0AAD7M237_QUISA</name>
<evidence type="ECO:0000313" key="3">
    <source>
        <dbReference type="Proteomes" id="UP001163823"/>
    </source>
</evidence>
<dbReference type="InterPro" id="IPR029033">
    <property type="entry name" value="His_PPase_superfam"/>
</dbReference>
<dbReference type="GO" id="GO:0016791">
    <property type="term" value="F:phosphatase activity"/>
    <property type="evidence" value="ECO:0007669"/>
    <property type="project" value="TreeGrafter"/>
</dbReference>
<dbReference type="SUPFAM" id="SSF53254">
    <property type="entry name" value="Phosphoglycerate mutase-like"/>
    <property type="match status" value="1"/>
</dbReference>
<dbReference type="InterPro" id="IPR050275">
    <property type="entry name" value="PGM_Phosphatase"/>
</dbReference>